<dbReference type="Pfam" id="PF00535">
    <property type="entry name" value="Glycos_transf_2"/>
    <property type="match status" value="1"/>
</dbReference>
<proteinExistence type="predicted"/>
<reference evidence="2 3" key="1">
    <citation type="submission" date="2019-02" db="EMBL/GenBank/DDBJ databases">
        <title>Complete Genome Sequence of Desulfovibrio desulfuricans IC1, a Sulfonate Utilizing Anaerobe.</title>
        <authorList>
            <person name="Day L.A."/>
            <person name="De Leon K.B."/>
            <person name="Wall J.D."/>
        </authorList>
    </citation>
    <scope>NUCLEOTIDE SEQUENCE [LARGE SCALE GENOMIC DNA]</scope>
    <source>
        <strain evidence="2 3">IC1</strain>
    </source>
</reference>
<feature type="domain" description="Glycosyltransferase 2-like" evidence="1">
    <location>
        <begin position="50"/>
        <end position="163"/>
    </location>
</feature>
<organism evidence="2 3">
    <name type="scientific">Desulfovibrio desulfuricans</name>
    <dbReference type="NCBI Taxonomy" id="876"/>
    <lineage>
        <taxon>Bacteria</taxon>
        <taxon>Pseudomonadati</taxon>
        <taxon>Thermodesulfobacteriota</taxon>
        <taxon>Desulfovibrionia</taxon>
        <taxon>Desulfovibrionales</taxon>
        <taxon>Desulfovibrionaceae</taxon>
        <taxon>Desulfovibrio</taxon>
    </lineage>
</organism>
<dbReference type="GO" id="GO:0016740">
    <property type="term" value="F:transferase activity"/>
    <property type="evidence" value="ECO:0007669"/>
    <property type="project" value="UniProtKB-KW"/>
</dbReference>
<dbReference type="AlphaFoldDB" id="A0A4P7UKU1"/>
<gene>
    <name evidence="2" type="ORF">DDIC_10975</name>
</gene>
<dbReference type="InterPro" id="IPR029044">
    <property type="entry name" value="Nucleotide-diphossugar_trans"/>
</dbReference>
<accession>A0A4P7UKU1</accession>
<keyword evidence="2" id="KW-0808">Transferase</keyword>
<evidence type="ECO:0000259" key="1">
    <source>
        <dbReference type="Pfam" id="PF00535"/>
    </source>
</evidence>
<dbReference type="PANTHER" id="PTHR43179">
    <property type="entry name" value="RHAMNOSYLTRANSFERASE WBBL"/>
    <property type="match status" value="1"/>
</dbReference>
<dbReference type="Gene3D" id="3.90.550.10">
    <property type="entry name" value="Spore Coat Polysaccharide Biosynthesis Protein SpsA, Chain A"/>
    <property type="match status" value="1"/>
</dbReference>
<name>A0A4P7UKU1_DESDE</name>
<evidence type="ECO:0000313" key="2">
    <source>
        <dbReference type="EMBL" id="QCC86387.1"/>
    </source>
</evidence>
<dbReference type="InterPro" id="IPR001173">
    <property type="entry name" value="Glyco_trans_2-like"/>
</dbReference>
<dbReference type="Proteomes" id="UP000297065">
    <property type="component" value="Chromosome"/>
</dbReference>
<dbReference type="OrthoDB" id="5453183at2"/>
<sequence>MQPASMVFARAQIARMRRGLRASRQRRYAGWRFVRTCFWRLQMAECIANVTVTSFNRLQSTVACINALKKTRCPGWHLTVVDNNSVDGSVAYLQELYNGGVIDSLLLCKRNVGVAVAANLGWAAVPALYYVKLDNDVEVLRDDWLTTLIETAQSHPDAGCVGYYIEDSWPGLKADDGCFAVEYSVGSCVLIPQATHARLGFWNEDYGLYGIEDSDFSSRLKAAGLKNLYMARSEQYIRHSHALYRENAHLDDEIRKTNGLSAEYRGMFYFHNALYFSGLRPVRVERKFRERRLEDGRYDFYPDPAYLRAEQRYAAERKDFIQHYMRAEQESDQTQDV</sequence>
<dbReference type="SUPFAM" id="SSF53448">
    <property type="entry name" value="Nucleotide-diphospho-sugar transferases"/>
    <property type="match status" value="1"/>
</dbReference>
<protein>
    <submittedName>
        <fullName evidence="2">Glycosyltransferase</fullName>
    </submittedName>
</protein>
<evidence type="ECO:0000313" key="3">
    <source>
        <dbReference type="Proteomes" id="UP000297065"/>
    </source>
</evidence>
<dbReference type="PANTHER" id="PTHR43179:SF7">
    <property type="entry name" value="RHAMNOSYLTRANSFERASE WBBL"/>
    <property type="match status" value="1"/>
</dbReference>
<dbReference type="EMBL" id="CP036295">
    <property type="protein sequence ID" value="QCC86387.1"/>
    <property type="molecule type" value="Genomic_DNA"/>
</dbReference>